<dbReference type="InterPro" id="IPR025269">
    <property type="entry name" value="SAM-like_dom"/>
</dbReference>
<dbReference type="SUPFAM" id="SSF56349">
    <property type="entry name" value="DNA breaking-rejoining enzymes"/>
    <property type="match status" value="1"/>
</dbReference>
<dbReference type="RefSeq" id="WP_162362439.1">
    <property type="nucleotide sequence ID" value="NZ_CP047591.1"/>
</dbReference>
<dbReference type="Gene3D" id="1.10.443.10">
    <property type="entry name" value="Intergrase catalytic core"/>
    <property type="match status" value="1"/>
</dbReference>
<dbReference type="Pfam" id="PF13102">
    <property type="entry name" value="Phage_int_SAM_5"/>
    <property type="match status" value="1"/>
</dbReference>
<dbReference type="EMBL" id="CP047591">
    <property type="protein sequence ID" value="QHI72672.1"/>
    <property type="molecule type" value="Genomic_DNA"/>
</dbReference>
<dbReference type="CDD" id="cd00397">
    <property type="entry name" value="DNA_BRE_C"/>
    <property type="match status" value="1"/>
</dbReference>
<dbReference type="InterPro" id="IPR013762">
    <property type="entry name" value="Integrase-like_cat_sf"/>
</dbReference>
<keyword evidence="3" id="KW-0233">DNA recombination</keyword>
<evidence type="ECO:0000256" key="1">
    <source>
        <dbReference type="ARBA" id="ARBA00008857"/>
    </source>
</evidence>
<organism evidence="5 6">
    <name type="scientific">Aminipila terrae</name>
    <dbReference type="NCBI Taxonomy" id="2697030"/>
    <lineage>
        <taxon>Bacteria</taxon>
        <taxon>Bacillati</taxon>
        <taxon>Bacillota</taxon>
        <taxon>Clostridia</taxon>
        <taxon>Peptostreptococcales</taxon>
        <taxon>Anaerovoracaceae</taxon>
        <taxon>Aminipila</taxon>
    </lineage>
</organism>
<dbReference type="InterPro" id="IPR050090">
    <property type="entry name" value="Tyrosine_recombinase_XerCD"/>
</dbReference>
<dbReference type="GO" id="GO:0015074">
    <property type="term" value="P:DNA integration"/>
    <property type="evidence" value="ECO:0007669"/>
    <property type="project" value="InterPro"/>
</dbReference>
<sequence>MTKEPTVNRNESILPEIKRRTRKVISAHAISNISYQSLLDLYVRECKIKNLSETTINGYVYATRYFLDFTGYDLMCNDITQDLINEYCLHLQSYHKATTINSYVFKISPTVKYGIEKGYIKEQIEFTHMVEQEEIKEIYSKEELEILLKKPTNNDFAEFRAWVIINTFLATGIRAGELRALTVGNINLKDDYIILNKTKNREARILPIPTTLHIVLQEWLSIRNASKEDYLFCNIYGEQMQRSVLQTAIKRYSKRRGINKYGLHLYRHTFITLSVRKGMSPLMLKRITGHKSMKMLERYYAFNPTDLVNIVDEFNPLEEFRPKQRRY</sequence>
<keyword evidence="2" id="KW-0238">DNA-binding</keyword>
<dbReference type="PANTHER" id="PTHR30349:SF41">
    <property type="entry name" value="INTEGRASE_RECOMBINASE PROTEIN MJ0367-RELATED"/>
    <property type="match status" value="1"/>
</dbReference>
<dbReference type="GO" id="GO:0006310">
    <property type="term" value="P:DNA recombination"/>
    <property type="evidence" value="ECO:0007669"/>
    <property type="project" value="UniProtKB-KW"/>
</dbReference>
<dbReference type="InterPro" id="IPR011010">
    <property type="entry name" value="DNA_brk_join_enz"/>
</dbReference>
<evidence type="ECO:0000256" key="3">
    <source>
        <dbReference type="ARBA" id="ARBA00023172"/>
    </source>
</evidence>
<reference evidence="5 6" key="1">
    <citation type="submission" date="2020-01" db="EMBL/GenBank/DDBJ databases">
        <title>Genomic analysis of Aminipila sp. CBA3637.</title>
        <authorList>
            <person name="Kim Y.B."/>
            <person name="Roh S.W."/>
        </authorList>
    </citation>
    <scope>NUCLEOTIDE SEQUENCE [LARGE SCALE GENOMIC DNA]</scope>
    <source>
        <strain evidence="5 6">CBA3637</strain>
    </source>
</reference>
<accession>A0A6P1MF63</accession>
<dbReference type="KEGG" id="amic:Ami3637_09920"/>
<evidence type="ECO:0000313" key="5">
    <source>
        <dbReference type="EMBL" id="QHI72672.1"/>
    </source>
</evidence>
<proteinExistence type="inferred from homology"/>
<dbReference type="PANTHER" id="PTHR30349">
    <property type="entry name" value="PHAGE INTEGRASE-RELATED"/>
    <property type="match status" value="1"/>
</dbReference>
<gene>
    <name evidence="5" type="ORF">Ami3637_09920</name>
</gene>
<name>A0A6P1MF63_9FIRM</name>
<comment type="similarity">
    <text evidence="1">Belongs to the 'phage' integrase family.</text>
</comment>
<feature type="domain" description="Tyr recombinase" evidence="4">
    <location>
        <begin position="134"/>
        <end position="312"/>
    </location>
</feature>
<dbReference type="Gene3D" id="1.10.150.130">
    <property type="match status" value="1"/>
</dbReference>
<dbReference type="InterPro" id="IPR002104">
    <property type="entry name" value="Integrase_catalytic"/>
</dbReference>
<dbReference type="Pfam" id="PF00589">
    <property type="entry name" value="Phage_integrase"/>
    <property type="match status" value="1"/>
</dbReference>
<evidence type="ECO:0000313" key="6">
    <source>
        <dbReference type="Proteomes" id="UP000463883"/>
    </source>
</evidence>
<evidence type="ECO:0000259" key="4">
    <source>
        <dbReference type="PROSITE" id="PS51898"/>
    </source>
</evidence>
<dbReference type="AlphaFoldDB" id="A0A6P1MF63"/>
<dbReference type="PROSITE" id="PS51898">
    <property type="entry name" value="TYR_RECOMBINASE"/>
    <property type="match status" value="1"/>
</dbReference>
<evidence type="ECO:0000256" key="2">
    <source>
        <dbReference type="ARBA" id="ARBA00023125"/>
    </source>
</evidence>
<dbReference type="Proteomes" id="UP000463883">
    <property type="component" value="Chromosome"/>
</dbReference>
<dbReference type="InterPro" id="IPR010998">
    <property type="entry name" value="Integrase_recombinase_N"/>
</dbReference>
<keyword evidence="6" id="KW-1185">Reference proteome</keyword>
<dbReference type="GO" id="GO:0003677">
    <property type="term" value="F:DNA binding"/>
    <property type="evidence" value="ECO:0007669"/>
    <property type="project" value="UniProtKB-KW"/>
</dbReference>
<protein>
    <submittedName>
        <fullName evidence="5">Tyrosine-type recombinase/integrase</fullName>
    </submittedName>
</protein>